<name>A0ABT8TUU2_9ACTN</name>
<evidence type="ECO:0000259" key="10">
    <source>
        <dbReference type="Pfam" id="PF01447"/>
    </source>
</evidence>
<dbReference type="Gene3D" id="3.10.450.490">
    <property type="match status" value="1"/>
</dbReference>
<dbReference type="InterPro" id="IPR011096">
    <property type="entry name" value="FTP_domain"/>
</dbReference>
<feature type="domain" description="FTP" evidence="12">
    <location>
        <begin position="78"/>
        <end position="114"/>
    </location>
</feature>
<evidence type="ECO:0000256" key="6">
    <source>
        <dbReference type="ARBA" id="ARBA00022833"/>
    </source>
</evidence>
<feature type="chain" id="PRO_5044975179" description="Neutral metalloproteinase" evidence="8">
    <location>
        <begin position="29"/>
        <end position="554"/>
    </location>
</feature>
<feature type="signal peptide" evidence="8">
    <location>
        <begin position="1"/>
        <end position="28"/>
    </location>
</feature>
<evidence type="ECO:0000259" key="12">
    <source>
        <dbReference type="Pfam" id="PF07504"/>
    </source>
</evidence>
<dbReference type="RefSeq" id="WP_302707923.1">
    <property type="nucleotide sequence ID" value="NZ_JAULSC010000008.1"/>
</dbReference>
<dbReference type="PANTHER" id="PTHR33794:SF1">
    <property type="entry name" value="BACILLOLYSIN"/>
    <property type="match status" value="1"/>
</dbReference>
<evidence type="ECO:0000313" key="14">
    <source>
        <dbReference type="Proteomes" id="UP001168363"/>
    </source>
</evidence>
<keyword evidence="8" id="KW-0964">Secreted</keyword>
<protein>
    <recommendedName>
        <fullName evidence="8">Neutral metalloproteinase</fullName>
        <ecNumber evidence="8">3.4.24.-</ecNumber>
    </recommendedName>
</protein>
<evidence type="ECO:0000256" key="5">
    <source>
        <dbReference type="ARBA" id="ARBA00022801"/>
    </source>
</evidence>
<gene>
    <name evidence="13" type="ORF">QWJ41_10285</name>
</gene>
<keyword evidence="7 8" id="KW-0482">Metalloprotease</keyword>
<keyword evidence="4 8" id="KW-0732">Signal</keyword>
<dbReference type="Proteomes" id="UP001168363">
    <property type="component" value="Unassembled WGS sequence"/>
</dbReference>
<evidence type="ECO:0000256" key="4">
    <source>
        <dbReference type="ARBA" id="ARBA00022729"/>
    </source>
</evidence>
<dbReference type="EMBL" id="JAULSC010000008">
    <property type="protein sequence ID" value="MDO3396107.1"/>
    <property type="molecule type" value="Genomic_DNA"/>
</dbReference>
<evidence type="ECO:0000256" key="7">
    <source>
        <dbReference type="ARBA" id="ARBA00023049"/>
    </source>
</evidence>
<evidence type="ECO:0000256" key="2">
    <source>
        <dbReference type="ARBA" id="ARBA00022670"/>
    </source>
</evidence>
<evidence type="ECO:0000256" key="1">
    <source>
        <dbReference type="ARBA" id="ARBA00009388"/>
    </source>
</evidence>
<dbReference type="Pfam" id="PF02868">
    <property type="entry name" value="Peptidase_M4_C"/>
    <property type="match status" value="1"/>
</dbReference>
<dbReference type="InterPro" id="IPR013856">
    <property type="entry name" value="Peptidase_M4_domain"/>
</dbReference>
<dbReference type="SUPFAM" id="SSF55486">
    <property type="entry name" value="Metalloproteases ('zincins'), catalytic domain"/>
    <property type="match status" value="1"/>
</dbReference>
<organism evidence="13 14">
    <name type="scientific">Nocardioides cremeus</name>
    <dbReference type="NCBI Taxonomy" id="3058044"/>
    <lineage>
        <taxon>Bacteria</taxon>
        <taxon>Bacillati</taxon>
        <taxon>Actinomycetota</taxon>
        <taxon>Actinomycetes</taxon>
        <taxon>Propionibacteriales</taxon>
        <taxon>Nocardioidaceae</taxon>
        <taxon>Nocardioides</taxon>
    </lineage>
</organism>
<dbReference type="InterPro" id="IPR027268">
    <property type="entry name" value="Peptidase_M4/M1_CTD_sf"/>
</dbReference>
<keyword evidence="3" id="KW-0479">Metal-binding</keyword>
<sequence length="554" mass="57744">MKTTMGLATAAVLAAGSLGVATAATSQAAPTAPTTTTSSSPATSAGLERADDDRVAAAAVEALRAHPRAARAAQGQDVEVTDTVVDPDGSTHVRMHRTFRGLRVLGGDLVVHQGAGRDAWEGVSQTLAAPLDLSTTPALDAGAAGRRALAPTKELREVAQLERSGRPTLVVDAHGAEPTLAWEVVTTGVREDGTPSRLASYVDARTGRVLRREEQIHTADGQGESLYSGTVALQVTQKGSSYELRDATRGGNHTTDMAGATDGFACSAFGWGCKTGTIVTSPSTMFGDGTNADPDTAAVDAQYGTAVTWDYFKGEHGRDGIFGDGSGSYNRVHYGRDYVNAFWDGQKMTYGDGDGVNYGPLVSLDVAGHEMTHGITQNTADLTYSGESGGLNEATSDIFGTMVEFHAANSEDPGDYLVGEEFDLRDGRGFRRMDDPIADGKSPNCWSSNTKNLDVHYSSGVGNHFFYLLAEGSGSKTFGGVAHSSTTCDGSTITGIGREAAADIWFRALNVYMTSGTTYAQARTATIDAARDLYGAGSTQAAAVAAAWSAVSVS</sequence>
<evidence type="ECO:0000259" key="11">
    <source>
        <dbReference type="Pfam" id="PF02868"/>
    </source>
</evidence>
<dbReference type="Gene3D" id="1.10.390.10">
    <property type="entry name" value="Neutral Protease Domain 2"/>
    <property type="match status" value="1"/>
</dbReference>
<feature type="region of interest" description="Disordered" evidence="9">
    <location>
        <begin position="25"/>
        <end position="51"/>
    </location>
</feature>
<keyword evidence="14" id="KW-1185">Reference proteome</keyword>
<dbReference type="PRINTS" id="PR00730">
    <property type="entry name" value="THERMOLYSIN"/>
</dbReference>
<comment type="function">
    <text evidence="8">Extracellular zinc metalloprotease.</text>
</comment>
<reference evidence="13" key="1">
    <citation type="submission" date="2023-06" db="EMBL/GenBank/DDBJ databases">
        <title>Genome sequence of Nocardioides sp. SOB44.</title>
        <authorList>
            <person name="Zhang G."/>
        </authorList>
    </citation>
    <scope>NUCLEOTIDE SEQUENCE</scope>
    <source>
        <strain evidence="13">SOB44</strain>
    </source>
</reference>
<dbReference type="Pfam" id="PF07504">
    <property type="entry name" value="FTP"/>
    <property type="match status" value="1"/>
</dbReference>
<keyword evidence="2 8" id="KW-0645">Protease</keyword>
<dbReference type="Gene3D" id="3.10.170.10">
    <property type="match status" value="1"/>
</dbReference>
<dbReference type="EC" id="3.4.24.-" evidence="8"/>
<evidence type="ECO:0000313" key="13">
    <source>
        <dbReference type="EMBL" id="MDO3396107.1"/>
    </source>
</evidence>
<proteinExistence type="inferred from homology"/>
<accession>A0ABT8TUU2</accession>
<dbReference type="InterPro" id="IPR050728">
    <property type="entry name" value="Zinc_Metalloprotease_M4"/>
</dbReference>
<dbReference type="PANTHER" id="PTHR33794">
    <property type="entry name" value="BACILLOLYSIN"/>
    <property type="match status" value="1"/>
</dbReference>
<dbReference type="InterPro" id="IPR023612">
    <property type="entry name" value="Peptidase_M4"/>
</dbReference>
<evidence type="ECO:0000256" key="8">
    <source>
        <dbReference type="RuleBase" id="RU366073"/>
    </source>
</evidence>
<dbReference type="CDD" id="cd09597">
    <property type="entry name" value="M4_TLP"/>
    <property type="match status" value="1"/>
</dbReference>
<comment type="subcellular location">
    <subcellularLocation>
        <location evidence="8">Secreted</location>
    </subcellularLocation>
</comment>
<evidence type="ECO:0000256" key="3">
    <source>
        <dbReference type="ARBA" id="ARBA00022723"/>
    </source>
</evidence>
<keyword evidence="5 8" id="KW-0378">Hydrolase</keyword>
<dbReference type="InterPro" id="IPR001570">
    <property type="entry name" value="Peptidase_M4_C_domain"/>
</dbReference>
<keyword evidence="6 8" id="KW-0862">Zinc</keyword>
<feature type="compositionally biased region" description="Low complexity" evidence="9">
    <location>
        <begin position="25"/>
        <end position="47"/>
    </location>
</feature>
<comment type="caution">
    <text evidence="13">The sequence shown here is derived from an EMBL/GenBank/DDBJ whole genome shotgun (WGS) entry which is preliminary data.</text>
</comment>
<comment type="cofactor">
    <cofactor evidence="8">
        <name>Zn(2+)</name>
        <dbReference type="ChEBI" id="CHEBI:29105"/>
    </cofactor>
</comment>
<feature type="domain" description="Peptidase M4 C-terminal" evidence="11">
    <location>
        <begin position="380"/>
        <end position="553"/>
    </location>
</feature>
<comment type="similarity">
    <text evidence="1 8">Belongs to the peptidase M4 family.</text>
</comment>
<dbReference type="Pfam" id="PF01447">
    <property type="entry name" value="Peptidase_M4"/>
    <property type="match status" value="1"/>
</dbReference>
<evidence type="ECO:0000256" key="9">
    <source>
        <dbReference type="SAM" id="MobiDB-lite"/>
    </source>
</evidence>
<feature type="domain" description="Peptidase M4" evidence="10">
    <location>
        <begin position="221"/>
        <end position="377"/>
    </location>
</feature>